<gene>
    <name evidence="1" type="ORF">EVA_21839</name>
</gene>
<dbReference type="EMBL" id="AMCI01009077">
    <property type="protein sequence ID" value="EJW90050.1"/>
    <property type="molecule type" value="Genomic_DNA"/>
</dbReference>
<feature type="non-terminal residue" evidence="1">
    <location>
        <position position="1"/>
    </location>
</feature>
<comment type="caution">
    <text evidence="1">The sequence shown here is derived from an EMBL/GenBank/DDBJ whole genome shotgun (WGS) entry which is preliminary data.</text>
</comment>
<evidence type="ECO:0000313" key="1">
    <source>
        <dbReference type="EMBL" id="EJW90050.1"/>
    </source>
</evidence>
<sequence>ELIWLFLDGRGLEAYCPNLLKGIFKDARL</sequence>
<organism evidence="1">
    <name type="scientific">gut metagenome</name>
    <dbReference type="NCBI Taxonomy" id="749906"/>
    <lineage>
        <taxon>unclassified sequences</taxon>
        <taxon>metagenomes</taxon>
        <taxon>organismal metagenomes</taxon>
    </lineage>
</organism>
<accession>J9BR68</accession>
<protein>
    <submittedName>
        <fullName evidence="1">Uncharacterized protein</fullName>
    </submittedName>
</protein>
<dbReference type="AlphaFoldDB" id="J9BR68"/>
<reference evidence="1" key="1">
    <citation type="journal article" date="2012" name="PLoS ONE">
        <title>Gene sets for utilization of primary and secondary nutrition supplies in the distal gut of endangered iberian lynx.</title>
        <authorList>
            <person name="Alcaide M."/>
            <person name="Messina E."/>
            <person name="Richter M."/>
            <person name="Bargiela R."/>
            <person name="Peplies J."/>
            <person name="Huws S.A."/>
            <person name="Newbold C.J."/>
            <person name="Golyshin P.N."/>
            <person name="Simon M.A."/>
            <person name="Lopez G."/>
            <person name="Yakimov M.M."/>
            <person name="Ferrer M."/>
        </authorList>
    </citation>
    <scope>NUCLEOTIDE SEQUENCE</scope>
</reference>
<name>J9BR68_9ZZZZ</name>
<proteinExistence type="predicted"/>